<sequence>MATFKIGINFSGYVRGRRVYEVEAETLEEALEDAEKYGCHGTLIEEDVVRDDTTESDPWAE</sequence>
<accession>A0A0G2SSF5</accession>
<keyword evidence="2" id="KW-1185">Reference proteome</keyword>
<dbReference type="RefSeq" id="YP_009195442.1">
    <property type="nucleotide sequence ID" value="NC_028762.1"/>
</dbReference>
<dbReference type="EMBL" id="KP890823">
    <property type="protein sequence ID" value="AKA61886.1"/>
    <property type="molecule type" value="Genomic_DNA"/>
</dbReference>
<name>A0A0G2SSF5_9CAUD</name>
<proteinExistence type="predicted"/>
<protein>
    <submittedName>
        <fullName evidence="1">Uncharacterized protein</fullName>
    </submittedName>
</protein>
<dbReference type="KEGG" id="vg:26622823"/>
<organism evidence="1 2">
    <name type="scientific">Proteus phage vB_PmiM_Pm5461</name>
    <dbReference type="NCBI Taxonomy" id="1636250"/>
    <lineage>
        <taxon>Viruses</taxon>
        <taxon>Duplodnaviria</taxon>
        <taxon>Heunggongvirae</taxon>
        <taxon>Uroviricota</taxon>
        <taxon>Caudoviricetes</taxon>
        <taxon>Pantevenvirales</taxon>
        <taxon>Straboviridae</taxon>
        <taxon>Bragavirus</taxon>
        <taxon>Bragavirus pm5461</taxon>
    </lineage>
</organism>
<reference evidence="1 2" key="1">
    <citation type="submission" date="2015-03" db="EMBL/GenBank/DDBJ databases">
        <authorList>
            <person name="Melo L.D.R."/>
            <person name="Veiga P."/>
            <person name="Cerca N."/>
            <person name="Kropinski A.M."/>
            <person name="Azeredo J."/>
            <person name="Almeida C."/>
            <person name="Sillankorva S."/>
        </authorList>
    </citation>
    <scope>NUCLEOTIDE SEQUENCE [LARGE SCALE GENOMIC DNA]</scope>
</reference>
<evidence type="ECO:0000313" key="1">
    <source>
        <dbReference type="EMBL" id="AKA61886.1"/>
    </source>
</evidence>
<dbReference type="GeneID" id="26622823"/>
<dbReference type="Proteomes" id="UP000202749">
    <property type="component" value="Segment"/>
</dbReference>
<gene>
    <name evidence="1" type="ORF">Pm5461_024</name>
</gene>
<evidence type="ECO:0000313" key="2">
    <source>
        <dbReference type="Proteomes" id="UP000202749"/>
    </source>
</evidence>